<dbReference type="Pfam" id="PF00356">
    <property type="entry name" value="LacI"/>
    <property type="match status" value="1"/>
</dbReference>
<dbReference type="PROSITE" id="PS50932">
    <property type="entry name" value="HTH_LACI_2"/>
    <property type="match status" value="1"/>
</dbReference>
<keyword evidence="1" id="KW-0805">Transcription regulation</keyword>
<keyword evidence="6" id="KW-1185">Reference proteome</keyword>
<dbReference type="EMBL" id="JBEPLY010000006">
    <property type="protein sequence ID" value="MET3600203.1"/>
    <property type="molecule type" value="Genomic_DNA"/>
</dbReference>
<dbReference type="Proteomes" id="UP001549164">
    <property type="component" value="Unassembled WGS sequence"/>
</dbReference>
<organism evidence="5 6">
    <name type="scientific">Martelella mangrovi</name>
    <dbReference type="NCBI Taxonomy" id="1397477"/>
    <lineage>
        <taxon>Bacteria</taxon>
        <taxon>Pseudomonadati</taxon>
        <taxon>Pseudomonadota</taxon>
        <taxon>Alphaproteobacteria</taxon>
        <taxon>Hyphomicrobiales</taxon>
        <taxon>Aurantimonadaceae</taxon>
        <taxon>Martelella</taxon>
    </lineage>
</organism>
<comment type="caution">
    <text evidence="5">The sequence shown here is derived from an EMBL/GenBank/DDBJ whole genome shotgun (WGS) entry which is preliminary data.</text>
</comment>
<evidence type="ECO:0000313" key="6">
    <source>
        <dbReference type="Proteomes" id="UP001549164"/>
    </source>
</evidence>
<dbReference type="InterPro" id="IPR010982">
    <property type="entry name" value="Lambda_DNA-bd_dom_sf"/>
</dbReference>
<evidence type="ECO:0000256" key="3">
    <source>
        <dbReference type="ARBA" id="ARBA00023163"/>
    </source>
</evidence>
<dbReference type="SMART" id="SM00354">
    <property type="entry name" value="HTH_LACI"/>
    <property type="match status" value="1"/>
</dbReference>
<keyword evidence="3" id="KW-0804">Transcription</keyword>
<dbReference type="GO" id="GO:0003677">
    <property type="term" value="F:DNA binding"/>
    <property type="evidence" value="ECO:0007669"/>
    <property type="project" value="UniProtKB-KW"/>
</dbReference>
<dbReference type="Gene3D" id="3.40.50.2300">
    <property type="match status" value="2"/>
</dbReference>
<dbReference type="PANTHER" id="PTHR30146:SF155">
    <property type="entry name" value="ALANINE RACEMASE"/>
    <property type="match status" value="1"/>
</dbReference>
<dbReference type="InterPro" id="IPR028082">
    <property type="entry name" value="Peripla_BP_I"/>
</dbReference>
<dbReference type="InterPro" id="IPR000843">
    <property type="entry name" value="HTH_LacI"/>
</dbReference>
<keyword evidence="2 5" id="KW-0238">DNA-binding</keyword>
<evidence type="ECO:0000256" key="1">
    <source>
        <dbReference type="ARBA" id="ARBA00023015"/>
    </source>
</evidence>
<proteinExistence type="predicted"/>
<evidence type="ECO:0000259" key="4">
    <source>
        <dbReference type="PROSITE" id="PS50932"/>
    </source>
</evidence>
<dbReference type="Pfam" id="PF13377">
    <property type="entry name" value="Peripla_BP_3"/>
    <property type="match status" value="1"/>
</dbReference>
<gene>
    <name evidence="5" type="ORF">ABID12_002148</name>
</gene>
<accession>A0ABV2IBB1</accession>
<dbReference type="RefSeq" id="WP_354434195.1">
    <property type="nucleotide sequence ID" value="NZ_JBEPLY010000006.1"/>
</dbReference>
<dbReference type="Gene3D" id="1.10.260.40">
    <property type="entry name" value="lambda repressor-like DNA-binding domains"/>
    <property type="match status" value="1"/>
</dbReference>
<feature type="domain" description="HTH lacI-type" evidence="4">
    <location>
        <begin position="2"/>
        <end position="56"/>
    </location>
</feature>
<dbReference type="SUPFAM" id="SSF53822">
    <property type="entry name" value="Periplasmic binding protein-like I"/>
    <property type="match status" value="1"/>
</dbReference>
<sequence length="347" mass="38044">MKGIRQLAEHLQISTGTVSRALNGKSDVNAETRRRVLAAAEDLGYVPNQAGRSLRQGASKTIGLVLNHGSSVGAGNENFFPLVIAGLQNVLSRHGLDLVLLLCPREENYDAFLRRMVARRLVDAMIITATRVKDPRFAFLTTAGMPFVSLGRSDSALPGNNWVDLDFEGIAERAVLRLFERGHRRIAIAAPASDVNLGKLFLEGYRAGLAKCGLQEEPDYIFYEQALEEGGYRVGEKLLASKKRPTAIVLNAELMSVGLYRRLGEAGLVPGRDLAVIAERESPVGRFLLPRLTCFRLDLDALGRMLAEMLLSNLPAFAEGYQDVPRNRIWPLELVEGESDPPLAAPD</sequence>
<evidence type="ECO:0000256" key="2">
    <source>
        <dbReference type="ARBA" id="ARBA00023125"/>
    </source>
</evidence>
<protein>
    <submittedName>
        <fullName evidence="5">DNA-binding LacI/PurR family transcriptional regulator</fullName>
    </submittedName>
</protein>
<dbReference type="PANTHER" id="PTHR30146">
    <property type="entry name" value="LACI-RELATED TRANSCRIPTIONAL REPRESSOR"/>
    <property type="match status" value="1"/>
</dbReference>
<dbReference type="CDD" id="cd01392">
    <property type="entry name" value="HTH_LacI"/>
    <property type="match status" value="1"/>
</dbReference>
<evidence type="ECO:0000313" key="5">
    <source>
        <dbReference type="EMBL" id="MET3600203.1"/>
    </source>
</evidence>
<name>A0ABV2IBB1_9HYPH</name>
<dbReference type="SUPFAM" id="SSF47413">
    <property type="entry name" value="lambda repressor-like DNA-binding domains"/>
    <property type="match status" value="1"/>
</dbReference>
<reference evidence="5 6" key="1">
    <citation type="submission" date="2024-06" db="EMBL/GenBank/DDBJ databases">
        <title>Genomic Encyclopedia of Type Strains, Phase IV (KMG-IV): sequencing the most valuable type-strain genomes for metagenomic binning, comparative biology and taxonomic classification.</title>
        <authorList>
            <person name="Goeker M."/>
        </authorList>
    </citation>
    <scope>NUCLEOTIDE SEQUENCE [LARGE SCALE GENOMIC DNA]</scope>
    <source>
        <strain evidence="5 6">DSM 28102</strain>
    </source>
</reference>
<dbReference type="InterPro" id="IPR046335">
    <property type="entry name" value="LacI/GalR-like_sensor"/>
</dbReference>